<accession>A0ABX0N6D2</accession>
<evidence type="ECO:0000313" key="3">
    <source>
        <dbReference type="EMBL" id="NHZ80784.1"/>
    </source>
</evidence>
<dbReference type="PANTHER" id="PTHR35807">
    <property type="entry name" value="TRANSCRIPTIONAL REGULATOR REDD-RELATED"/>
    <property type="match status" value="1"/>
</dbReference>
<sequence length="330" mass="37423">MHGGFTTMQSTAKGRCMVALTVRLFGRFGIFCGDQAKPTLNNRAARELLCYLVLHRNHPQRRETLADLLWQDSSPEQARKYLRQALWRIQSALRPVADGGGMQALEVDPEWIQLNSCDQLQVDVAQFEEAMRCCHGIPGAQLDDIARRRLEDAVGLYRGDLLEGWYQDWCLAERERFQNELLDALEKLVCWCESRHDSERGLAYAKRMLALDPAREQVYRHMMQLHVLAGNRTQALREFQRCERVLMQELGVEPSQQTRALHESIRDGSVASPWRDSGVSGTPGSASGFALEPLPALDELLKRAQHLFAGIETRFRQDIAAAAGRPIEPD</sequence>
<organism evidence="3 4">
    <name type="scientific">Massilia frigida</name>
    <dbReference type="NCBI Taxonomy" id="2609281"/>
    <lineage>
        <taxon>Bacteria</taxon>
        <taxon>Pseudomonadati</taxon>
        <taxon>Pseudomonadota</taxon>
        <taxon>Betaproteobacteria</taxon>
        <taxon>Burkholderiales</taxon>
        <taxon>Oxalobacteraceae</taxon>
        <taxon>Telluria group</taxon>
        <taxon>Massilia</taxon>
    </lineage>
</organism>
<dbReference type="InterPro" id="IPR011990">
    <property type="entry name" value="TPR-like_helical_dom_sf"/>
</dbReference>
<dbReference type="SUPFAM" id="SSF46894">
    <property type="entry name" value="C-terminal effector domain of the bipartite response regulators"/>
    <property type="match status" value="1"/>
</dbReference>
<dbReference type="SUPFAM" id="SSF48452">
    <property type="entry name" value="TPR-like"/>
    <property type="match status" value="1"/>
</dbReference>
<comment type="caution">
    <text evidence="3">The sequence shown here is derived from an EMBL/GenBank/DDBJ whole genome shotgun (WGS) entry which is preliminary data.</text>
</comment>
<dbReference type="EMBL" id="WHJG01000015">
    <property type="protein sequence ID" value="NHZ80784.1"/>
    <property type="molecule type" value="Genomic_DNA"/>
</dbReference>
<dbReference type="SMART" id="SM01043">
    <property type="entry name" value="BTAD"/>
    <property type="match status" value="1"/>
</dbReference>
<dbReference type="Gene3D" id="1.25.40.10">
    <property type="entry name" value="Tetratricopeptide repeat domain"/>
    <property type="match status" value="1"/>
</dbReference>
<gene>
    <name evidence="3" type="ORF">F2P44_16100</name>
</gene>
<evidence type="ECO:0000256" key="1">
    <source>
        <dbReference type="SAM" id="MobiDB-lite"/>
    </source>
</evidence>
<dbReference type="InterPro" id="IPR016032">
    <property type="entry name" value="Sig_transdc_resp-reg_C-effctor"/>
</dbReference>
<feature type="region of interest" description="Disordered" evidence="1">
    <location>
        <begin position="263"/>
        <end position="286"/>
    </location>
</feature>
<dbReference type="Gene3D" id="1.10.10.10">
    <property type="entry name" value="Winged helix-like DNA-binding domain superfamily/Winged helix DNA-binding domain"/>
    <property type="match status" value="1"/>
</dbReference>
<dbReference type="InterPro" id="IPR036388">
    <property type="entry name" value="WH-like_DNA-bd_sf"/>
</dbReference>
<dbReference type="InterPro" id="IPR005158">
    <property type="entry name" value="BTAD"/>
</dbReference>
<evidence type="ECO:0000259" key="2">
    <source>
        <dbReference type="SMART" id="SM01043"/>
    </source>
</evidence>
<evidence type="ECO:0000313" key="4">
    <source>
        <dbReference type="Proteomes" id="UP000621455"/>
    </source>
</evidence>
<keyword evidence="4" id="KW-1185">Reference proteome</keyword>
<reference evidence="3 4" key="1">
    <citation type="submission" date="2019-10" db="EMBL/GenBank/DDBJ databases">
        <title>Taxonomy of Antarctic Massilia spp.: description of Massilia rubra sp. nov., Massilia aquatica sp. nov., Massilia mucilaginosa sp. nov., Massilia frigida sp. nov. isolated from streams, lakes and regoliths.</title>
        <authorList>
            <person name="Holochova P."/>
            <person name="Sedlacek I."/>
            <person name="Kralova S."/>
            <person name="Maslanova I."/>
            <person name="Busse H.-J."/>
            <person name="Stankova E."/>
            <person name="Vrbovska V."/>
            <person name="Kovarovic V."/>
            <person name="Bartak M."/>
            <person name="Svec P."/>
            <person name="Pantucek R."/>
        </authorList>
    </citation>
    <scope>NUCLEOTIDE SEQUENCE [LARGE SCALE GENOMIC DNA]</scope>
    <source>
        <strain evidence="3 4">CCM 8695</strain>
    </source>
</reference>
<feature type="domain" description="Bacterial transcriptional activator" evidence="2">
    <location>
        <begin position="122"/>
        <end position="266"/>
    </location>
</feature>
<proteinExistence type="predicted"/>
<protein>
    <recommendedName>
        <fullName evidence="2">Bacterial transcriptional activator domain-containing protein</fullName>
    </recommendedName>
</protein>
<dbReference type="Pfam" id="PF03704">
    <property type="entry name" value="BTAD"/>
    <property type="match status" value="1"/>
</dbReference>
<dbReference type="Proteomes" id="UP000621455">
    <property type="component" value="Unassembled WGS sequence"/>
</dbReference>
<dbReference type="InterPro" id="IPR051677">
    <property type="entry name" value="AfsR-DnrI-RedD_regulator"/>
</dbReference>
<name>A0ABX0N6D2_9BURK</name>